<sequence>MDRFGTGNHQKNSTFFKLCPDVRRLIYIELFGYKWVHVAFGTKEDNFKRRGHPRVATGWWHCICRRRLQTSPHVHSERDHKWCYLSTNILLTCKRAFEEGIPILYHSNTLQFQRPWDFLFFKTLTLDYARLLDSLVINITIDNFFSRESPTETMGTLRPLAEAISNTGVRDLWIRFRVSLSSFNKDIPKSRRKRDLAREIAHAIDMLVVANIDTEVFLSNEMKSETEKYTTNFSVEKLIEISDWSGYSMLDAEDSDNERHEYNSFQALLRAFPRD</sequence>
<reference evidence="2 3" key="1">
    <citation type="submission" date="2020-01" db="EMBL/GenBank/DDBJ databases">
        <title>Identification and distribution of gene clusters putatively required for synthesis of sphingolipid metabolism inhibitors in phylogenetically diverse species of the filamentous fungus Fusarium.</title>
        <authorList>
            <person name="Kim H.-S."/>
            <person name="Busman M."/>
            <person name="Brown D.W."/>
            <person name="Divon H."/>
            <person name="Uhlig S."/>
            <person name="Proctor R.H."/>
        </authorList>
    </citation>
    <scope>NUCLEOTIDE SEQUENCE [LARGE SCALE GENOMIC DNA]</scope>
    <source>
        <strain evidence="2 3">NRRL 20459</strain>
    </source>
</reference>
<organism evidence="2 3">
    <name type="scientific">Fusarium albosuccineum</name>
    <dbReference type="NCBI Taxonomy" id="1237068"/>
    <lineage>
        <taxon>Eukaryota</taxon>
        <taxon>Fungi</taxon>
        <taxon>Dikarya</taxon>
        <taxon>Ascomycota</taxon>
        <taxon>Pezizomycotina</taxon>
        <taxon>Sordariomycetes</taxon>
        <taxon>Hypocreomycetidae</taxon>
        <taxon>Hypocreales</taxon>
        <taxon>Nectriaceae</taxon>
        <taxon>Fusarium</taxon>
        <taxon>Fusarium decemcellulare species complex</taxon>
    </lineage>
</organism>
<comment type="caution">
    <text evidence="2">The sequence shown here is derived from an EMBL/GenBank/DDBJ whole genome shotgun (WGS) entry which is preliminary data.</text>
</comment>
<dbReference type="Proteomes" id="UP000554235">
    <property type="component" value="Unassembled WGS sequence"/>
</dbReference>
<dbReference type="OrthoDB" id="4757095at2759"/>
<gene>
    <name evidence="2" type="ORF">FALBO_15132</name>
</gene>
<evidence type="ECO:0000259" key="1">
    <source>
        <dbReference type="Pfam" id="PF24864"/>
    </source>
</evidence>
<dbReference type="AlphaFoldDB" id="A0A8H4KXU4"/>
<dbReference type="EMBL" id="JAADYS010002573">
    <property type="protein sequence ID" value="KAF4457793.1"/>
    <property type="molecule type" value="Genomic_DNA"/>
</dbReference>
<evidence type="ECO:0000313" key="2">
    <source>
        <dbReference type="EMBL" id="KAF4457793.1"/>
    </source>
</evidence>
<dbReference type="Pfam" id="PF24864">
    <property type="entry name" value="DUF7730"/>
    <property type="match status" value="1"/>
</dbReference>
<feature type="domain" description="DUF7730" evidence="1">
    <location>
        <begin position="9"/>
        <end position="143"/>
    </location>
</feature>
<name>A0A8H4KXU4_9HYPO</name>
<accession>A0A8H4KXU4</accession>
<keyword evidence="3" id="KW-1185">Reference proteome</keyword>
<dbReference type="InterPro" id="IPR056632">
    <property type="entry name" value="DUF7730"/>
</dbReference>
<proteinExistence type="predicted"/>
<evidence type="ECO:0000313" key="3">
    <source>
        <dbReference type="Proteomes" id="UP000554235"/>
    </source>
</evidence>
<protein>
    <recommendedName>
        <fullName evidence="1">DUF7730 domain-containing protein</fullName>
    </recommendedName>
</protein>
<dbReference type="PANTHER" id="PTHR38790">
    <property type="entry name" value="2EXR DOMAIN-CONTAINING PROTEIN-RELATED"/>
    <property type="match status" value="1"/>
</dbReference>